<accession>A0A2J6QU18</accession>
<sequence>MDFGVRTYSSGIIDGCEYGGLSGFSHKKNDFWPLHIPTHRQKRIIIVGAGVSGIQQATVLIRDKHLNHEDIMVFDALEGYGGVWNKNKYPGCACDVPAMIYTTSYFVNKKWTNFFATQPQIEQYYTDFAHHYNLEKCTQFGTLVQSCIWDEMTFKWRVTVSNKSTGVTEYWLCDYLSQCVGGLDRPKFGTTPGRENFKGTSWHTAHWRDDVDLAGKTVAIIGCGPSAAQVIPEIIDQVDHLTVYMRNPPVCVARNDFQYSRLFRWMCFWVPFFAYFVRQRMNFRMRLNMRAATNMTDENDVMTQASERFLEQEVKDEKLREILKPHSKYYCKRPLRLDNFYSSIVKKNCTVLREPLLQFTERGVLSQDVDTKKPNERAFDVIIFGTGFNVAQYLEHIEIKGVNGIDLQDQWREHPEALYGLATSNFPNMFMCFGPNTATLWSSQQDNWTVQAEFAAKVIRTLDRRAGKEPGRKFAMYPTKKAEREYNDQLQVQQRKFVWAAPECTSYYKNDAGWITYTMPWSYPRFWWMLRNIKWMTVSNLEAELGTPFGLSPRIQ</sequence>
<dbReference type="PANTHER" id="PTHR42877:SF4">
    <property type="entry name" value="FAD_NAD(P)-BINDING DOMAIN-CONTAINING PROTEIN-RELATED"/>
    <property type="match status" value="1"/>
</dbReference>
<evidence type="ECO:0000256" key="3">
    <source>
        <dbReference type="ARBA" id="ARBA00022827"/>
    </source>
</evidence>
<gene>
    <name evidence="5" type="ORF">L207DRAFT_549668</name>
</gene>
<dbReference type="GO" id="GO:0050660">
    <property type="term" value="F:flavin adenine dinucleotide binding"/>
    <property type="evidence" value="ECO:0007669"/>
    <property type="project" value="InterPro"/>
</dbReference>
<evidence type="ECO:0000313" key="6">
    <source>
        <dbReference type="Proteomes" id="UP000235786"/>
    </source>
</evidence>
<dbReference type="Proteomes" id="UP000235786">
    <property type="component" value="Unassembled WGS sequence"/>
</dbReference>
<dbReference type="AlphaFoldDB" id="A0A2J6QU18"/>
<comment type="similarity">
    <text evidence="1">Belongs to the FAD-binding monooxygenase family.</text>
</comment>
<dbReference type="InterPro" id="IPR036188">
    <property type="entry name" value="FAD/NAD-bd_sf"/>
</dbReference>
<evidence type="ECO:0000256" key="4">
    <source>
        <dbReference type="ARBA" id="ARBA00023002"/>
    </source>
</evidence>
<evidence type="ECO:0000256" key="2">
    <source>
        <dbReference type="ARBA" id="ARBA00022630"/>
    </source>
</evidence>
<dbReference type="GO" id="GO:0004499">
    <property type="term" value="F:N,N-dimethylaniline monooxygenase activity"/>
    <property type="evidence" value="ECO:0007669"/>
    <property type="project" value="InterPro"/>
</dbReference>
<keyword evidence="2" id="KW-0285">Flavoprotein</keyword>
<dbReference type="Pfam" id="PF00743">
    <property type="entry name" value="FMO-like"/>
    <property type="match status" value="1"/>
</dbReference>
<dbReference type="InterPro" id="IPR020946">
    <property type="entry name" value="Flavin_mOase-like"/>
</dbReference>
<organism evidence="5 6">
    <name type="scientific">Hyaloscypha variabilis (strain UAMH 11265 / GT02V1 / F)</name>
    <name type="common">Meliniomyces variabilis</name>
    <dbReference type="NCBI Taxonomy" id="1149755"/>
    <lineage>
        <taxon>Eukaryota</taxon>
        <taxon>Fungi</taxon>
        <taxon>Dikarya</taxon>
        <taxon>Ascomycota</taxon>
        <taxon>Pezizomycotina</taxon>
        <taxon>Leotiomycetes</taxon>
        <taxon>Helotiales</taxon>
        <taxon>Hyaloscyphaceae</taxon>
        <taxon>Hyaloscypha</taxon>
        <taxon>Hyaloscypha variabilis</taxon>
    </lineage>
</organism>
<keyword evidence="6" id="KW-1185">Reference proteome</keyword>
<dbReference type="OrthoDB" id="74360at2759"/>
<proteinExistence type="inferred from homology"/>
<evidence type="ECO:0000256" key="1">
    <source>
        <dbReference type="ARBA" id="ARBA00010139"/>
    </source>
</evidence>
<dbReference type="InterPro" id="IPR051209">
    <property type="entry name" value="FAD-bind_Monooxygenase_sf"/>
</dbReference>
<name>A0A2J6QU18_HYAVF</name>
<evidence type="ECO:0000313" key="5">
    <source>
        <dbReference type="EMBL" id="PMD29752.1"/>
    </source>
</evidence>
<dbReference type="Gene3D" id="3.50.50.60">
    <property type="entry name" value="FAD/NAD(P)-binding domain"/>
    <property type="match status" value="2"/>
</dbReference>
<keyword evidence="3" id="KW-0274">FAD</keyword>
<dbReference type="EMBL" id="KZ613971">
    <property type="protein sequence ID" value="PMD29752.1"/>
    <property type="molecule type" value="Genomic_DNA"/>
</dbReference>
<dbReference type="SUPFAM" id="SSF51905">
    <property type="entry name" value="FAD/NAD(P)-binding domain"/>
    <property type="match status" value="2"/>
</dbReference>
<dbReference type="GO" id="GO:0050661">
    <property type="term" value="F:NADP binding"/>
    <property type="evidence" value="ECO:0007669"/>
    <property type="project" value="InterPro"/>
</dbReference>
<protein>
    <submittedName>
        <fullName evidence="5">FAD/NAD(P)-binding domain-containing protein</fullName>
    </submittedName>
</protein>
<keyword evidence="4" id="KW-0560">Oxidoreductase</keyword>
<dbReference type="PANTHER" id="PTHR42877">
    <property type="entry name" value="L-ORNITHINE N(5)-MONOOXYGENASE-RELATED"/>
    <property type="match status" value="1"/>
</dbReference>
<reference evidence="5 6" key="1">
    <citation type="submission" date="2016-04" db="EMBL/GenBank/DDBJ databases">
        <title>A degradative enzymes factory behind the ericoid mycorrhizal symbiosis.</title>
        <authorList>
            <consortium name="DOE Joint Genome Institute"/>
            <person name="Martino E."/>
            <person name="Morin E."/>
            <person name="Grelet G."/>
            <person name="Kuo A."/>
            <person name="Kohler A."/>
            <person name="Daghino S."/>
            <person name="Barry K."/>
            <person name="Choi C."/>
            <person name="Cichocki N."/>
            <person name="Clum A."/>
            <person name="Copeland A."/>
            <person name="Hainaut M."/>
            <person name="Haridas S."/>
            <person name="Labutti K."/>
            <person name="Lindquist E."/>
            <person name="Lipzen A."/>
            <person name="Khouja H.-R."/>
            <person name="Murat C."/>
            <person name="Ohm R."/>
            <person name="Olson A."/>
            <person name="Spatafora J."/>
            <person name="Veneault-Fourrey C."/>
            <person name="Henrissat B."/>
            <person name="Grigoriev I."/>
            <person name="Martin F."/>
            <person name="Perotto S."/>
        </authorList>
    </citation>
    <scope>NUCLEOTIDE SEQUENCE [LARGE SCALE GENOMIC DNA]</scope>
    <source>
        <strain evidence="5 6">F</strain>
    </source>
</reference>